<keyword evidence="2" id="KW-0472">Membrane</keyword>
<dbReference type="SUPFAM" id="SSF49785">
    <property type="entry name" value="Galactose-binding domain-like"/>
    <property type="match status" value="1"/>
</dbReference>
<dbReference type="SMART" id="SM01337">
    <property type="entry name" value="APC10"/>
    <property type="match status" value="1"/>
</dbReference>
<evidence type="ECO:0000256" key="3">
    <source>
        <dbReference type="ARBA" id="ARBA00023228"/>
    </source>
</evidence>
<dbReference type="PANTHER" id="PTHR31581">
    <property type="entry name" value="KICSTOR COMPLEX PROTEIN C12ORF66"/>
    <property type="match status" value="1"/>
</dbReference>
<keyword evidence="9" id="KW-1185">Reference proteome</keyword>
<organism evidence="8 9">
    <name type="scientific">Mytilus galloprovincialis</name>
    <name type="common">Mediterranean mussel</name>
    <dbReference type="NCBI Taxonomy" id="29158"/>
    <lineage>
        <taxon>Eukaryota</taxon>
        <taxon>Metazoa</taxon>
        <taxon>Spiralia</taxon>
        <taxon>Lophotrochozoa</taxon>
        <taxon>Mollusca</taxon>
        <taxon>Bivalvia</taxon>
        <taxon>Autobranchia</taxon>
        <taxon>Pteriomorphia</taxon>
        <taxon>Mytilida</taxon>
        <taxon>Mytiloidea</taxon>
        <taxon>Mytilidae</taxon>
        <taxon>Mytilinae</taxon>
        <taxon>Mytilus</taxon>
    </lineage>
</organism>
<dbReference type="Gene3D" id="2.60.120.260">
    <property type="entry name" value="Galactose-binding domain-like"/>
    <property type="match status" value="1"/>
</dbReference>
<dbReference type="SUPFAM" id="SSF160651">
    <property type="entry name" value="FLJ32549 C-terminal domain-like"/>
    <property type="match status" value="1"/>
</dbReference>
<comment type="caution">
    <text evidence="8">The sequence shown here is derived from an EMBL/GenBank/DDBJ whole genome shotgun (WGS) entry which is preliminary data.</text>
</comment>
<dbReference type="AlphaFoldDB" id="A0A8B6HCD5"/>
<evidence type="ECO:0000313" key="9">
    <source>
        <dbReference type="Proteomes" id="UP000596742"/>
    </source>
</evidence>
<dbReference type="InterPro" id="IPR038060">
    <property type="entry name" value="C12orf66-like_central_sf"/>
</dbReference>
<accession>A0A8B6HCD5</accession>
<keyword evidence="3" id="KW-0458">Lysosome</keyword>
<protein>
    <recommendedName>
        <fullName evidence="5">KICSTOR subunit 2</fullName>
    </recommendedName>
</protein>
<evidence type="ECO:0000256" key="5">
    <source>
        <dbReference type="ARBA" id="ARBA00072667"/>
    </source>
</evidence>
<evidence type="ECO:0000259" key="6">
    <source>
        <dbReference type="PROSITE" id="PS50222"/>
    </source>
</evidence>
<evidence type="ECO:0000256" key="4">
    <source>
        <dbReference type="ARBA" id="ARBA00060863"/>
    </source>
</evidence>
<dbReference type="Gene3D" id="1.10.3450.30">
    <property type="match status" value="1"/>
</dbReference>
<dbReference type="SUPFAM" id="SSF47473">
    <property type="entry name" value="EF-hand"/>
    <property type="match status" value="1"/>
</dbReference>
<dbReference type="GO" id="GO:1904262">
    <property type="term" value="P:negative regulation of TORC1 signaling"/>
    <property type="evidence" value="ECO:0007669"/>
    <property type="project" value="TreeGrafter"/>
</dbReference>
<dbReference type="InterPro" id="IPR002048">
    <property type="entry name" value="EF_hand_dom"/>
</dbReference>
<evidence type="ECO:0000313" key="8">
    <source>
        <dbReference type="EMBL" id="VDI77111.1"/>
    </source>
</evidence>
<dbReference type="Gene3D" id="1.10.238.10">
    <property type="entry name" value="EF-hand"/>
    <property type="match status" value="1"/>
</dbReference>
<dbReference type="GO" id="GO:0005765">
    <property type="term" value="C:lysosomal membrane"/>
    <property type="evidence" value="ECO:0007669"/>
    <property type="project" value="UniProtKB-SubCell"/>
</dbReference>
<feature type="domain" description="DOC" evidence="7">
    <location>
        <begin position="608"/>
        <end position="739"/>
    </location>
</feature>
<name>A0A8B6HCD5_MYTGA</name>
<dbReference type="GO" id="GO:0005509">
    <property type="term" value="F:calcium ion binding"/>
    <property type="evidence" value="ECO:0007669"/>
    <property type="project" value="InterPro"/>
</dbReference>
<feature type="domain" description="EF-hand" evidence="6">
    <location>
        <begin position="494"/>
        <end position="529"/>
    </location>
</feature>
<dbReference type="PANTHER" id="PTHR31581:SF1">
    <property type="entry name" value="KICSTOR SUBUNIT 2"/>
    <property type="match status" value="1"/>
</dbReference>
<dbReference type="InterPro" id="IPR011992">
    <property type="entry name" value="EF-hand-dom_pair"/>
</dbReference>
<dbReference type="InterPro" id="IPR018544">
    <property type="entry name" value="KICS_2"/>
</dbReference>
<dbReference type="PROSITE" id="PS51284">
    <property type="entry name" value="DOC"/>
    <property type="match status" value="1"/>
</dbReference>
<proteinExistence type="inferred from homology"/>
<evidence type="ECO:0000256" key="1">
    <source>
        <dbReference type="ARBA" id="ARBA00004656"/>
    </source>
</evidence>
<dbReference type="PROSITE" id="PS50222">
    <property type="entry name" value="EF_HAND_2"/>
    <property type="match status" value="1"/>
</dbReference>
<gene>
    <name evidence="8" type="ORF">MGAL_10B066722</name>
</gene>
<dbReference type="GO" id="GO:0061462">
    <property type="term" value="P:protein localization to lysosome"/>
    <property type="evidence" value="ECO:0007669"/>
    <property type="project" value="TreeGrafter"/>
</dbReference>
<evidence type="ECO:0000259" key="7">
    <source>
        <dbReference type="PROSITE" id="PS51284"/>
    </source>
</evidence>
<dbReference type="EMBL" id="UYJE01009823">
    <property type="protein sequence ID" value="VDI77111.1"/>
    <property type="molecule type" value="Genomic_DNA"/>
</dbReference>
<dbReference type="GO" id="GO:0042149">
    <property type="term" value="P:cellular response to glucose starvation"/>
    <property type="evidence" value="ECO:0007669"/>
    <property type="project" value="TreeGrafter"/>
</dbReference>
<dbReference type="Proteomes" id="UP000596742">
    <property type="component" value="Unassembled WGS sequence"/>
</dbReference>
<comment type="similarity">
    <text evidence="4">Belongs to the KICS2 family.</text>
</comment>
<comment type="subcellular location">
    <subcellularLocation>
        <location evidence="1">Lysosome membrane</location>
    </subcellularLocation>
</comment>
<reference evidence="8" key="1">
    <citation type="submission" date="2018-11" db="EMBL/GenBank/DDBJ databases">
        <authorList>
            <person name="Alioto T."/>
            <person name="Alioto T."/>
        </authorList>
    </citation>
    <scope>NUCLEOTIDE SEQUENCE</scope>
</reference>
<sequence>MLSSLVPALGDVICMLPALNINTGRFLASVPLQNVIKFDKKKIFRCNIVILIMAASGSREEKFLETFFPLISQFAFDKAKDLTEKEKEIVKPAGAVFGSSSSVFGSSSSLFGSTWGLLVHCLAQFVTAEKAYMSLSFLEQKGFFHRSKDLKSLYQNLITEIKKVEDSSDQSRQGEFEELLAHLSGHLCHYLTAKLKTMEFYEQISAMGTMKVINYSDLVIVITDIVQSCSKSFHHPLLSPLKATFGLECDAILHLLQAQILMSDWKFLASLMQLYEAHTKLTTWGATAQLKEIKKSTFGSSSKHSGWPALYLWLTKYKGFLLSKFSLYFYDVLQKHTTNNEMKGLITKATEDFVARLMTFQRRSDAHYVSLVLDVQSLGSSYIGPGYNHPQKHHTTPQGLDSFHLYSHIPHSMDENSDSEDTGDKETPAVRDLNELFDHSALRNLVSKFKEEITENVLQQYRTQILRWLDDKDSKQEETISIAQFCDWLMTKSVSRDDAIKTFQQFDTDGSGVVETSTMIETVKSMSGPNLQGELGRSIRMMQACSLTPGFVDVYAGDKNAVKQHAEKILKYLLRNRCPSSFLPFPLLNGFNNTANMRASVLKHVFKNIKESGPSFTQEGVLGSGEELRTISPCHSNIEVSSNSSESYRLTNGDPNTYWQSDGTARSHWIRLHTKTNVVIKTLSVAVASSDSSYMPELIHIVAGKNFRSLRQLKEIRIPSHVTGDVVLLKNCKIYYPSK</sequence>
<dbReference type="InterPro" id="IPR008979">
    <property type="entry name" value="Galactose-bd-like_sf"/>
</dbReference>
<dbReference type="InterPro" id="IPR004939">
    <property type="entry name" value="APC_su10/DOC_dom"/>
</dbReference>
<dbReference type="FunFam" id="1.10.3450.30:FF:000001">
    <property type="entry name" value="KICSTOR complex protein C12orf66 homolog"/>
    <property type="match status" value="1"/>
</dbReference>
<evidence type="ECO:0000256" key="2">
    <source>
        <dbReference type="ARBA" id="ARBA00023136"/>
    </source>
</evidence>
<dbReference type="SUPFAM" id="SSF158548">
    <property type="entry name" value="FLJ32549 domain-like"/>
    <property type="match status" value="1"/>
</dbReference>
<dbReference type="OrthoDB" id="18134at2759"/>
<dbReference type="GO" id="GO:0034198">
    <property type="term" value="P:cellular response to amino acid starvation"/>
    <property type="evidence" value="ECO:0007669"/>
    <property type="project" value="TreeGrafter"/>
</dbReference>
<dbReference type="Pfam" id="PF09404">
    <property type="entry name" value="C12orf66_like"/>
    <property type="match status" value="1"/>
</dbReference>
<dbReference type="Pfam" id="PF03256">
    <property type="entry name" value="ANAPC10"/>
    <property type="match status" value="1"/>
</dbReference>